<dbReference type="EMBL" id="WMJX01000021">
    <property type="protein sequence ID" value="MTG98515.1"/>
    <property type="molecule type" value="Genomic_DNA"/>
</dbReference>
<proteinExistence type="predicted"/>
<dbReference type="CDD" id="cd04301">
    <property type="entry name" value="NAT_SF"/>
    <property type="match status" value="1"/>
</dbReference>
<dbReference type="Proteomes" id="UP000438760">
    <property type="component" value="Unassembled WGS sequence"/>
</dbReference>
<dbReference type="OrthoDB" id="4228396at2"/>
<reference evidence="4 5" key="1">
    <citation type="submission" date="2019-11" db="EMBL/GenBank/DDBJ databases">
        <title>Genome of Strain BIT-d1.</title>
        <authorList>
            <person name="Yang Y."/>
        </authorList>
    </citation>
    <scope>NUCLEOTIDE SEQUENCE [LARGE SCALE GENOMIC DNA]</scope>
    <source>
        <strain evidence="4 5">BIT-d1</strain>
    </source>
</reference>
<gene>
    <name evidence="4" type="ORF">GJV76_10330</name>
</gene>
<dbReference type="InterPro" id="IPR016181">
    <property type="entry name" value="Acyl_CoA_acyltransferase"/>
</dbReference>
<name>A0A6I3LRC1_9FLAO</name>
<dbReference type="PANTHER" id="PTHR43420">
    <property type="entry name" value="ACETYLTRANSFERASE"/>
    <property type="match status" value="1"/>
</dbReference>
<accession>A0A6I3LRC1</accession>
<dbReference type="AlphaFoldDB" id="A0A6I3LRC1"/>
<evidence type="ECO:0000259" key="3">
    <source>
        <dbReference type="PROSITE" id="PS51186"/>
    </source>
</evidence>
<evidence type="ECO:0000313" key="5">
    <source>
        <dbReference type="Proteomes" id="UP000438760"/>
    </source>
</evidence>
<protein>
    <submittedName>
        <fullName evidence="4">GNAT family N-acetyltransferase</fullName>
    </submittedName>
</protein>
<keyword evidence="5" id="KW-1185">Reference proteome</keyword>
<dbReference type="Gene3D" id="3.40.630.30">
    <property type="match status" value="2"/>
</dbReference>
<organism evidence="4 5">
    <name type="scientific">Myroides albus</name>
    <dbReference type="NCBI Taxonomy" id="2562892"/>
    <lineage>
        <taxon>Bacteria</taxon>
        <taxon>Pseudomonadati</taxon>
        <taxon>Bacteroidota</taxon>
        <taxon>Flavobacteriia</taxon>
        <taxon>Flavobacteriales</taxon>
        <taxon>Flavobacteriaceae</taxon>
        <taxon>Myroides</taxon>
    </lineage>
</organism>
<dbReference type="Pfam" id="PF00583">
    <property type="entry name" value="Acetyltransf_1"/>
    <property type="match status" value="2"/>
</dbReference>
<keyword evidence="2" id="KW-0012">Acyltransferase</keyword>
<comment type="caution">
    <text evidence="4">The sequence shown here is derived from an EMBL/GenBank/DDBJ whole genome shotgun (WGS) entry which is preliminary data.</text>
</comment>
<feature type="domain" description="N-acetyltransferase" evidence="3">
    <location>
        <begin position="158"/>
        <end position="283"/>
    </location>
</feature>
<sequence length="283" mass="32922">MSNNFQYRFLNNVDFTELVEVFNASFGDYTIPMHLTKEELETKIKAEGIQLSDSIGVYSNKKLVAFILHGRNNYKLYNAATGVLPEFRGNNLTTKMYDYALPIFRSFDIKKISLEVITSNETASKAYRKIGFKKWRNLNCLKGNTKLQVVDENIVNNTEIKNISYYEYLIYYAEKDVLPSWQNNEFCISNNERNLTLKKIVFEGQPVGYIIVNTTKNKILQLWVKEGFRRKGFASLLIKDTIGDNKEFFVTNIDAQNFGVNMFFKSIGAIEFLEQHEMELYLK</sequence>
<evidence type="ECO:0000256" key="2">
    <source>
        <dbReference type="ARBA" id="ARBA00023315"/>
    </source>
</evidence>
<evidence type="ECO:0000256" key="1">
    <source>
        <dbReference type="ARBA" id="ARBA00022679"/>
    </source>
</evidence>
<dbReference type="PROSITE" id="PS51186">
    <property type="entry name" value="GNAT"/>
    <property type="match status" value="2"/>
</dbReference>
<feature type="domain" description="N-acetyltransferase" evidence="3">
    <location>
        <begin position="5"/>
        <end position="147"/>
    </location>
</feature>
<keyword evidence="1 4" id="KW-0808">Transferase</keyword>
<dbReference type="InterPro" id="IPR050680">
    <property type="entry name" value="YpeA/RimI_acetyltransf"/>
</dbReference>
<dbReference type="RefSeq" id="WP_155092540.1">
    <property type="nucleotide sequence ID" value="NZ_WMJX01000021.1"/>
</dbReference>
<dbReference type="SUPFAM" id="SSF55729">
    <property type="entry name" value="Acyl-CoA N-acyltransferases (Nat)"/>
    <property type="match status" value="2"/>
</dbReference>
<dbReference type="GO" id="GO:0016747">
    <property type="term" value="F:acyltransferase activity, transferring groups other than amino-acyl groups"/>
    <property type="evidence" value="ECO:0007669"/>
    <property type="project" value="InterPro"/>
</dbReference>
<dbReference type="InterPro" id="IPR000182">
    <property type="entry name" value="GNAT_dom"/>
</dbReference>
<evidence type="ECO:0000313" key="4">
    <source>
        <dbReference type="EMBL" id="MTG98515.1"/>
    </source>
</evidence>